<name>A0A2V2MN47_9EURY</name>
<dbReference type="InterPro" id="IPR000510">
    <property type="entry name" value="Nase/OxRdtase_comp1"/>
</dbReference>
<evidence type="ECO:0000259" key="1">
    <source>
        <dbReference type="Pfam" id="PF00148"/>
    </source>
</evidence>
<dbReference type="OrthoDB" id="61861at2157"/>
<feature type="domain" description="Nitrogenase/oxidoreductase component 1" evidence="1">
    <location>
        <begin position="14"/>
        <end position="418"/>
    </location>
</feature>
<dbReference type="Pfam" id="PF00148">
    <property type="entry name" value="Oxidored_nitro"/>
    <property type="match status" value="1"/>
</dbReference>
<evidence type="ECO:0000313" key="2">
    <source>
        <dbReference type="EMBL" id="PWR69674.1"/>
    </source>
</evidence>
<dbReference type="SUPFAM" id="SSF53807">
    <property type="entry name" value="Helical backbone' metal receptor"/>
    <property type="match status" value="1"/>
</dbReference>
<proteinExistence type="predicted"/>
<sequence>MRIIETGIPEATDYFGILWTMAGIRDCIIVEHGAPGTVTYTQMSFNSMNRRSMFHKIFTCAVNEDDVVMGSDARLKESIKWVDSTYHPSVIAVVATSITAVIGLDIDGIVRSLQPEVSARLIPFSSGGFNGTYFLGIAESSKAVIREFIKPGSYTPTKKKVNILGPTCEQFNTISDLAEIRRLLSLLGISIGTIFPDGCTTDEIKNIPDASLNLVIRDIMIPVGEEIEELSGQKYMYGLPIGLTGTKKWIARVSELLGILYPEEIINDEISRFGFSLTSLFLKIQPYDHLSVILACPYEYAYGLSEMIIKDWGMQVSAVFLPEEPQISEHENYKILFSDLGIHDLYCNPDDDLFESIVNGKKPQILFANSYYLKMAKSVQIKIPAAHPTPDYITMYDGTPFVGFRGYAYLTQMITNMCNAHPEVFIK</sequence>
<dbReference type="GeneID" id="97607900"/>
<dbReference type="InterPro" id="IPR050152">
    <property type="entry name" value="ChlB/BchB/BchZ"/>
</dbReference>
<dbReference type="Proteomes" id="UP000245934">
    <property type="component" value="Unassembled WGS sequence"/>
</dbReference>
<dbReference type="CDD" id="cd00316">
    <property type="entry name" value="Oxidoreductase_nitrogenase"/>
    <property type="match status" value="1"/>
</dbReference>
<protein>
    <recommendedName>
        <fullName evidence="1">Nitrogenase/oxidoreductase component 1 domain-containing protein</fullName>
    </recommendedName>
</protein>
<dbReference type="GO" id="GO:0016491">
    <property type="term" value="F:oxidoreductase activity"/>
    <property type="evidence" value="ECO:0007669"/>
    <property type="project" value="InterPro"/>
</dbReference>
<comment type="caution">
    <text evidence="2">The sequence shown here is derived from an EMBL/GenBank/DDBJ whole genome shotgun (WGS) entry which is preliminary data.</text>
</comment>
<gene>
    <name evidence="2" type="ORF">DLD82_17105</name>
</gene>
<accession>A0A2V2MN47</accession>
<dbReference type="PANTHER" id="PTHR33712:SF7">
    <property type="entry name" value="LIGHT-INDEPENDENT PROTOCHLOROPHYLLIDE REDUCTASE SUBUNIT B"/>
    <property type="match status" value="1"/>
</dbReference>
<dbReference type="Gene3D" id="3.40.50.1980">
    <property type="entry name" value="Nitrogenase molybdenum iron protein domain"/>
    <property type="match status" value="3"/>
</dbReference>
<evidence type="ECO:0000313" key="3">
    <source>
        <dbReference type="Proteomes" id="UP000245934"/>
    </source>
</evidence>
<dbReference type="RefSeq" id="WP_109942350.1">
    <property type="nucleotide sequence ID" value="NZ_CP176366.1"/>
</dbReference>
<dbReference type="EMBL" id="QGMZ01000056">
    <property type="protein sequence ID" value="PWR69674.1"/>
    <property type="molecule type" value="Genomic_DNA"/>
</dbReference>
<dbReference type="PANTHER" id="PTHR33712">
    <property type="entry name" value="LIGHT-INDEPENDENT PROTOCHLOROPHYLLIDE REDUCTASE SUBUNIT B"/>
    <property type="match status" value="1"/>
</dbReference>
<keyword evidence="3" id="KW-1185">Reference proteome</keyword>
<organism evidence="2 3">
    <name type="scientific">Methanospirillum stamsii</name>
    <dbReference type="NCBI Taxonomy" id="1277351"/>
    <lineage>
        <taxon>Archaea</taxon>
        <taxon>Methanobacteriati</taxon>
        <taxon>Methanobacteriota</taxon>
        <taxon>Stenosarchaea group</taxon>
        <taxon>Methanomicrobia</taxon>
        <taxon>Methanomicrobiales</taxon>
        <taxon>Methanospirillaceae</taxon>
        <taxon>Methanospirillum</taxon>
    </lineage>
</organism>
<reference evidence="2 3" key="1">
    <citation type="submission" date="2018-05" db="EMBL/GenBank/DDBJ databases">
        <title>Draft genome of Methanospirillum stamsii Pt1.</title>
        <authorList>
            <person name="Dueholm M.S."/>
            <person name="Nielsen P.H."/>
            <person name="Bakmann L.F."/>
            <person name="Otzen D.E."/>
        </authorList>
    </citation>
    <scope>NUCLEOTIDE SEQUENCE [LARGE SCALE GENOMIC DNA]</scope>
    <source>
        <strain evidence="2 3">Pt1</strain>
    </source>
</reference>
<dbReference type="AlphaFoldDB" id="A0A2V2MN47"/>